<organism evidence="1 2">
    <name type="scientific">Mycobacterium ulcerans str. Harvey</name>
    <dbReference type="NCBI Taxonomy" id="1299332"/>
    <lineage>
        <taxon>Bacteria</taxon>
        <taxon>Bacillati</taxon>
        <taxon>Actinomycetota</taxon>
        <taxon>Actinomycetes</taxon>
        <taxon>Mycobacteriales</taxon>
        <taxon>Mycobacteriaceae</taxon>
        <taxon>Mycobacterium</taxon>
        <taxon>Mycobacterium ulcerans group</taxon>
    </lineage>
</organism>
<evidence type="ECO:0000313" key="2">
    <source>
        <dbReference type="Proteomes" id="UP000020681"/>
    </source>
</evidence>
<evidence type="ECO:0000313" key="1">
    <source>
        <dbReference type="EMBL" id="EUA91931.1"/>
    </source>
</evidence>
<keyword evidence="2" id="KW-1185">Reference proteome</keyword>
<sequence>MLAVAKHNPDLGVDHGIAGPPGAGLHFNEFACRVSSSVDPSAP</sequence>
<comment type="caution">
    <text evidence="1">The sequence shown here is derived from an EMBL/GenBank/DDBJ whole genome shotgun (WGS) entry which is preliminary data.</text>
</comment>
<name>A0ABN0R440_MYCUL</name>
<dbReference type="Proteomes" id="UP000020681">
    <property type="component" value="Unassembled WGS sequence"/>
</dbReference>
<protein>
    <submittedName>
        <fullName evidence="1">Uncharacterized protein</fullName>
    </submittedName>
</protein>
<proteinExistence type="predicted"/>
<dbReference type="EMBL" id="JAOL01000083">
    <property type="protein sequence ID" value="EUA91931.1"/>
    <property type="molecule type" value="Genomic_DNA"/>
</dbReference>
<reference evidence="1 2" key="1">
    <citation type="submission" date="2014-01" db="EMBL/GenBank/DDBJ databases">
        <authorList>
            <person name="Dobos K."/>
            <person name="Lenaerts A."/>
            <person name="Ordway D."/>
            <person name="DeGroote M.A."/>
            <person name="Parker T."/>
            <person name="Sizemore C."/>
            <person name="Tallon L.J."/>
            <person name="Sadzewicz L.K."/>
            <person name="Sengamalay N."/>
            <person name="Fraser C.M."/>
            <person name="Hine E."/>
            <person name="Shefchek K.A."/>
            <person name="Das S.P."/>
            <person name="Tettelin H."/>
        </authorList>
    </citation>
    <scope>NUCLEOTIDE SEQUENCE [LARGE SCALE GENOMIC DNA]</scope>
    <source>
        <strain evidence="1 2">Harvey</strain>
    </source>
</reference>
<accession>A0ABN0R440</accession>
<gene>
    <name evidence="1" type="ORF">I551_1591</name>
</gene>